<keyword evidence="2" id="KW-1185">Reference proteome</keyword>
<protein>
    <submittedName>
        <fullName evidence="3">Uncharacterized protein</fullName>
    </submittedName>
</protein>
<proteinExistence type="predicted"/>
<evidence type="ECO:0000313" key="2">
    <source>
        <dbReference type="Proteomes" id="UP000887565"/>
    </source>
</evidence>
<reference evidence="3" key="1">
    <citation type="submission" date="2022-11" db="UniProtKB">
        <authorList>
            <consortium name="WormBaseParasite"/>
        </authorList>
    </citation>
    <scope>IDENTIFICATION</scope>
</reference>
<keyword evidence="1" id="KW-0812">Transmembrane</keyword>
<dbReference type="Proteomes" id="UP000887565">
    <property type="component" value="Unplaced"/>
</dbReference>
<keyword evidence="1" id="KW-1133">Transmembrane helix</keyword>
<evidence type="ECO:0000313" key="3">
    <source>
        <dbReference type="WBParaSite" id="nRc.2.0.1.t41259-RA"/>
    </source>
</evidence>
<accession>A0A915KS00</accession>
<name>A0A915KS00_ROMCU</name>
<keyword evidence="1" id="KW-0472">Membrane</keyword>
<sequence>MNVQLDEDNNVGVSLTSSYFLFAAVLLPSFLVSYSFGDPFFGISQGRRALTFPIMMQYPSSPLIVAEK</sequence>
<organism evidence="2 3">
    <name type="scientific">Romanomermis culicivorax</name>
    <name type="common">Nematode worm</name>
    <dbReference type="NCBI Taxonomy" id="13658"/>
    <lineage>
        <taxon>Eukaryota</taxon>
        <taxon>Metazoa</taxon>
        <taxon>Ecdysozoa</taxon>
        <taxon>Nematoda</taxon>
        <taxon>Enoplea</taxon>
        <taxon>Dorylaimia</taxon>
        <taxon>Mermithida</taxon>
        <taxon>Mermithoidea</taxon>
        <taxon>Mermithidae</taxon>
        <taxon>Romanomermis</taxon>
    </lineage>
</organism>
<evidence type="ECO:0000256" key="1">
    <source>
        <dbReference type="SAM" id="Phobius"/>
    </source>
</evidence>
<feature type="transmembrane region" description="Helical" evidence="1">
    <location>
        <begin position="20"/>
        <end position="41"/>
    </location>
</feature>
<dbReference type="WBParaSite" id="nRc.2.0.1.t41259-RA">
    <property type="protein sequence ID" value="nRc.2.0.1.t41259-RA"/>
    <property type="gene ID" value="nRc.2.0.1.g41259"/>
</dbReference>
<dbReference type="AlphaFoldDB" id="A0A915KS00"/>